<feature type="compositionally biased region" description="Low complexity" evidence="4">
    <location>
        <begin position="67"/>
        <end position="76"/>
    </location>
</feature>
<feature type="region of interest" description="Disordered" evidence="4">
    <location>
        <begin position="363"/>
        <end position="394"/>
    </location>
</feature>
<dbReference type="InterPro" id="IPR039382">
    <property type="entry name" value="DEGP1/8_PDZ_dom"/>
</dbReference>
<dbReference type="CDD" id="cd00990">
    <property type="entry name" value="cpPDZ_AtDEGP1-like"/>
    <property type="match status" value="1"/>
</dbReference>
<sequence length="649" mass="67611">MFSLKPLGFNLLHRNAVNPCSHLGRSRATRSTPQSLRCLPGSSHTNLYAQPRPHPPKDTWSPAQRKSASLNSSSGSGPHLQDFQQGLQQLVGRAVGALVAASICISGVPFGVAPAQAKLTPDEMSTIKVFNTSKPSVVSVTNLALRRDAFTMNMMEFPQGVGSGFIWDEEGHVVTNYHVINDSTNVKVTLGTDELLATVVGVDADKDIAVLQVLPATILPDPMINTKKDPKAVGTSLSRLPALSDVDWAPGSSSSSSSNQAASVDDIISRASANRAASVGEGSSLGAERTGVVSTSVDSWGNRDEGWSGWRGGADGPAIASNSNAAVRASDTLSATRSSSSSGSGAGWDGGANLVETAALSKRGAELQGQQQQNSIAPEPTLKKPPALPEGEGTQGMVLKVPEAMETMRPLCLAATRDLMVGQKVYAVGNPFGLDHTLTMGVVSGTGREIQSLTGRPINEVVQTDAAINPGNSGGPLLDSSGCVIGIATAIYSSSGQNSGVGFAIPTDVIRVSVEQILKYGKVVRPIVGITFAPDQASEQLGVKGIMVLNAVEGGPAWKAGIQGTARDEFGRLVLGDIIRGANGQPVRSAADLYKQLDKSKVGDKIDLEVLRGSSIQHVDVTLEANQTPPSQNIVIIEPKMVPVPVPEP</sequence>
<dbReference type="PANTHER" id="PTHR43343">
    <property type="entry name" value="PEPTIDASE S12"/>
    <property type="match status" value="1"/>
</dbReference>
<dbReference type="Gene3D" id="2.40.10.10">
    <property type="entry name" value="Trypsin-like serine proteases"/>
    <property type="match status" value="1"/>
</dbReference>
<protein>
    <recommendedName>
        <fullName evidence="5">PDZ domain-containing protein</fullName>
    </recommendedName>
</protein>
<evidence type="ECO:0000259" key="5">
    <source>
        <dbReference type="PROSITE" id="PS50106"/>
    </source>
</evidence>
<dbReference type="SUPFAM" id="SSF50156">
    <property type="entry name" value="PDZ domain-like"/>
    <property type="match status" value="1"/>
</dbReference>
<dbReference type="InterPro" id="IPR001478">
    <property type="entry name" value="PDZ"/>
</dbReference>
<dbReference type="Gene3D" id="2.30.42.10">
    <property type="match status" value="1"/>
</dbReference>
<dbReference type="PANTHER" id="PTHR43343:SF2">
    <property type="entry name" value="PDZ DOMAIN-CONTAINING PROTEIN"/>
    <property type="match status" value="1"/>
</dbReference>
<feature type="region of interest" description="Disordered" evidence="4">
    <location>
        <begin position="279"/>
        <end position="319"/>
    </location>
</feature>
<evidence type="ECO:0000256" key="3">
    <source>
        <dbReference type="ARBA" id="ARBA00022801"/>
    </source>
</evidence>
<evidence type="ECO:0000256" key="2">
    <source>
        <dbReference type="ARBA" id="ARBA00022670"/>
    </source>
</evidence>
<dbReference type="PRINTS" id="PR00834">
    <property type="entry name" value="PROTEASES2C"/>
</dbReference>
<dbReference type="InterPro" id="IPR001940">
    <property type="entry name" value="Peptidase_S1C"/>
</dbReference>
<dbReference type="SMART" id="SM00228">
    <property type="entry name" value="PDZ"/>
    <property type="match status" value="1"/>
</dbReference>
<organism evidence="6 7">
    <name type="scientific">Dunaliella salina</name>
    <name type="common">Green alga</name>
    <name type="synonym">Protococcus salinus</name>
    <dbReference type="NCBI Taxonomy" id="3046"/>
    <lineage>
        <taxon>Eukaryota</taxon>
        <taxon>Viridiplantae</taxon>
        <taxon>Chlorophyta</taxon>
        <taxon>core chlorophytes</taxon>
        <taxon>Chlorophyceae</taxon>
        <taxon>CS clade</taxon>
        <taxon>Chlamydomonadales</taxon>
        <taxon>Dunaliellaceae</taxon>
        <taxon>Dunaliella</taxon>
    </lineage>
</organism>
<proteinExistence type="inferred from homology"/>
<dbReference type="Gene3D" id="2.40.10.120">
    <property type="match status" value="1"/>
</dbReference>
<reference evidence="6" key="1">
    <citation type="submission" date="2017-08" db="EMBL/GenBank/DDBJ databases">
        <authorList>
            <person name="Polle J.E."/>
            <person name="Barry K."/>
            <person name="Cushman J."/>
            <person name="Schmutz J."/>
            <person name="Tran D."/>
            <person name="Hathwaick L.T."/>
            <person name="Yim W.C."/>
            <person name="Jenkins J."/>
            <person name="Mckie-Krisberg Z.M."/>
            <person name="Prochnik S."/>
            <person name="Lindquist E."/>
            <person name="Dockter R.B."/>
            <person name="Adam C."/>
            <person name="Molina H."/>
            <person name="Bunkerborg J."/>
            <person name="Jin E."/>
            <person name="Buchheim M."/>
            <person name="Magnuson J."/>
        </authorList>
    </citation>
    <scope>NUCLEOTIDE SEQUENCE</scope>
    <source>
        <strain evidence="6">CCAP 19/18</strain>
    </source>
</reference>
<dbReference type="InterPro" id="IPR009003">
    <property type="entry name" value="Peptidase_S1_PA"/>
</dbReference>
<keyword evidence="2" id="KW-0645">Protease</keyword>
<name>A0ABQ7GBA2_DUNSA</name>
<comment type="caution">
    <text evidence="6">The sequence shown here is derived from an EMBL/GenBank/DDBJ whole genome shotgun (WGS) entry which is preliminary data.</text>
</comment>
<dbReference type="InterPro" id="IPR036034">
    <property type="entry name" value="PDZ_sf"/>
</dbReference>
<feature type="domain" description="PDZ" evidence="5">
    <location>
        <begin position="517"/>
        <end position="614"/>
    </location>
</feature>
<evidence type="ECO:0000313" key="6">
    <source>
        <dbReference type="EMBL" id="KAF5831879.1"/>
    </source>
</evidence>
<gene>
    <name evidence="6" type="ORF">DUNSADRAFT_12416</name>
</gene>
<dbReference type="PROSITE" id="PS50106">
    <property type="entry name" value="PDZ"/>
    <property type="match status" value="1"/>
</dbReference>
<feature type="region of interest" description="Disordered" evidence="4">
    <location>
        <begin position="21"/>
        <end position="81"/>
    </location>
</feature>
<dbReference type="EMBL" id="MU069914">
    <property type="protein sequence ID" value="KAF5831879.1"/>
    <property type="molecule type" value="Genomic_DNA"/>
</dbReference>
<dbReference type="SUPFAM" id="SSF50494">
    <property type="entry name" value="Trypsin-like serine proteases"/>
    <property type="match status" value="2"/>
</dbReference>
<dbReference type="InterPro" id="IPR051201">
    <property type="entry name" value="Chloro_Bact_Ser_Proteases"/>
</dbReference>
<keyword evidence="3" id="KW-0378">Hydrolase</keyword>
<evidence type="ECO:0000256" key="1">
    <source>
        <dbReference type="ARBA" id="ARBA00010541"/>
    </source>
</evidence>
<dbReference type="Pfam" id="PF13180">
    <property type="entry name" value="PDZ_2"/>
    <property type="match status" value="1"/>
</dbReference>
<evidence type="ECO:0000313" key="7">
    <source>
        <dbReference type="Proteomes" id="UP000815325"/>
    </source>
</evidence>
<evidence type="ECO:0000256" key="4">
    <source>
        <dbReference type="SAM" id="MobiDB-lite"/>
    </source>
</evidence>
<keyword evidence="7" id="KW-1185">Reference proteome</keyword>
<accession>A0ABQ7GBA2</accession>
<dbReference type="InterPro" id="IPR043504">
    <property type="entry name" value="Peptidase_S1_PA_chymotrypsin"/>
</dbReference>
<dbReference type="Pfam" id="PF13365">
    <property type="entry name" value="Trypsin_2"/>
    <property type="match status" value="2"/>
</dbReference>
<comment type="similarity">
    <text evidence="1">Belongs to the peptidase S1C family.</text>
</comment>
<dbReference type="Proteomes" id="UP000815325">
    <property type="component" value="Unassembled WGS sequence"/>
</dbReference>